<dbReference type="GO" id="GO:0004521">
    <property type="term" value="F:RNA endonuclease activity"/>
    <property type="evidence" value="ECO:0007669"/>
    <property type="project" value="UniProtKB-UniRule"/>
</dbReference>
<dbReference type="HAMAP" id="MF_00009">
    <property type="entry name" value="Endoribonucl_YbeY"/>
    <property type="match status" value="1"/>
</dbReference>
<organism evidence="8">
    <name type="scientific">candidate division WOR-3 bacterium</name>
    <dbReference type="NCBI Taxonomy" id="2052148"/>
    <lineage>
        <taxon>Bacteria</taxon>
        <taxon>Bacteria division WOR-3</taxon>
    </lineage>
</organism>
<dbReference type="EMBL" id="DSBX01000013">
    <property type="protein sequence ID" value="HDQ98746.1"/>
    <property type="molecule type" value="Genomic_DNA"/>
</dbReference>
<dbReference type="Gene3D" id="3.40.390.30">
    <property type="entry name" value="Metalloproteases ('zincins'), catalytic domain"/>
    <property type="match status" value="1"/>
</dbReference>
<feature type="binding site" evidence="7">
    <location>
        <position position="145"/>
    </location>
    <ligand>
        <name>Zn(2+)</name>
        <dbReference type="ChEBI" id="CHEBI:29105"/>
        <note>catalytic</note>
    </ligand>
</feature>
<name>A0A7V0T4P4_UNCW3</name>
<keyword evidence="5 7" id="KW-0378">Hydrolase</keyword>
<comment type="caution">
    <text evidence="8">The sequence shown here is derived from an EMBL/GenBank/DDBJ whole genome shotgun (WGS) entry which is preliminary data.</text>
</comment>
<dbReference type="AlphaFoldDB" id="A0A7V0T4P4"/>
<keyword evidence="7" id="KW-0690">Ribosome biogenesis</keyword>
<dbReference type="GO" id="GO:0006364">
    <property type="term" value="P:rRNA processing"/>
    <property type="evidence" value="ECO:0007669"/>
    <property type="project" value="UniProtKB-UniRule"/>
</dbReference>
<dbReference type="GO" id="GO:0004222">
    <property type="term" value="F:metalloendopeptidase activity"/>
    <property type="evidence" value="ECO:0007669"/>
    <property type="project" value="InterPro"/>
</dbReference>
<dbReference type="NCBIfam" id="TIGR00043">
    <property type="entry name" value="rRNA maturation RNase YbeY"/>
    <property type="match status" value="1"/>
</dbReference>
<evidence type="ECO:0000313" key="8">
    <source>
        <dbReference type="EMBL" id="HDQ98746.1"/>
    </source>
</evidence>
<feature type="binding site" evidence="7">
    <location>
        <position position="139"/>
    </location>
    <ligand>
        <name>Zn(2+)</name>
        <dbReference type="ChEBI" id="CHEBI:29105"/>
        <note>catalytic</note>
    </ligand>
</feature>
<evidence type="ECO:0000256" key="2">
    <source>
        <dbReference type="ARBA" id="ARBA00022722"/>
    </source>
</evidence>
<dbReference type="GO" id="GO:0008270">
    <property type="term" value="F:zinc ion binding"/>
    <property type="evidence" value="ECO:0007669"/>
    <property type="project" value="UniProtKB-UniRule"/>
</dbReference>
<evidence type="ECO:0000256" key="1">
    <source>
        <dbReference type="ARBA" id="ARBA00010875"/>
    </source>
</evidence>
<sequence length="159" mass="17943">MKRKVEMKPGRACAGAGGSKTPRTGFEISLINTRDRRLAAVAVELGRLLAREFPHARGAQACVVFTDDATITALNRRYRHRNVPTDVLSFPMRHPDPDTGRRTLGEVYIARARAREQGREFRTGYYGELRRLILHGLLHLLGLSHREMRAVDRKLEGNG</sequence>
<keyword evidence="7" id="KW-0698">rRNA processing</keyword>
<protein>
    <recommendedName>
        <fullName evidence="7">Endoribonuclease YbeY</fullName>
        <ecNumber evidence="7">3.1.-.-</ecNumber>
    </recommendedName>
</protein>
<evidence type="ECO:0000256" key="4">
    <source>
        <dbReference type="ARBA" id="ARBA00022759"/>
    </source>
</evidence>
<dbReference type="InterPro" id="IPR023091">
    <property type="entry name" value="MetalPrtase_cat_dom_sf_prd"/>
</dbReference>
<dbReference type="GO" id="GO:0005737">
    <property type="term" value="C:cytoplasm"/>
    <property type="evidence" value="ECO:0007669"/>
    <property type="project" value="UniProtKB-SubCell"/>
</dbReference>
<dbReference type="EC" id="3.1.-.-" evidence="7"/>
<evidence type="ECO:0000256" key="6">
    <source>
        <dbReference type="ARBA" id="ARBA00022833"/>
    </source>
</evidence>
<comment type="function">
    <text evidence="7">Single strand-specific metallo-endoribonuclease involved in late-stage 70S ribosome quality control and in maturation of the 3' terminus of the 16S rRNA.</text>
</comment>
<comment type="cofactor">
    <cofactor evidence="7">
        <name>Zn(2+)</name>
        <dbReference type="ChEBI" id="CHEBI:29105"/>
    </cofactor>
    <text evidence="7">Binds 1 zinc ion.</text>
</comment>
<dbReference type="PANTHER" id="PTHR46986:SF1">
    <property type="entry name" value="ENDORIBONUCLEASE YBEY, CHLOROPLASTIC"/>
    <property type="match status" value="1"/>
</dbReference>
<keyword evidence="3 7" id="KW-0479">Metal-binding</keyword>
<proteinExistence type="inferred from homology"/>
<keyword evidence="2 7" id="KW-0540">Nuclease</keyword>
<evidence type="ECO:0000256" key="5">
    <source>
        <dbReference type="ARBA" id="ARBA00022801"/>
    </source>
</evidence>
<comment type="similarity">
    <text evidence="1 7">Belongs to the endoribonuclease YbeY family.</text>
</comment>
<accession>A0A7V0T4P4</accession>
<reference evidence="8" key="1">
    <citation type="journal article" date="2020" name="mSystems">
        <title>Genome- and Community-Level Interaction Insights into Carbon Utilization and Element Cycling Functions of Hydrothermarchaeota in Hydrothermal Sediment.</title>
        <authorList>
            <person name="Zhou Z."/>
            <person name="Liu Y."/>
            <person name="Xu W."/>
            <person name="Pan J."/>
            <person name="Luo Z.H."/>
            <person name="Li M."/>
        </authorList>
    </citation>
    <scope>NUCLEOTIDE SEQUENCE [LARGE SCALE GENOMIC DNA]</scope>
    <source>
        <strain evidence="8">SpSt-1182</strain>
    </source>
</reference>
<comment type="subcellular location">
    <subcellularLocation>
        <location evidence="7">Cytoplasm</location>
    </subcellularLocation>
</comment>
<dbReference type="InterPro" id="IPR002036">
    <property type="entry name" value="YbeY"/>
</dbReference>
<gene>
    <name evidence="7 8" type="primary">ybeY</name>
    <name evidence="8" type="ORF">ENN51_00460</name>
</gene>
<dbReference type="SUPFAM" id="SSF55486">
    <property type="entry name" value="Metalloproteases ('zincins'), catalytic domain"/>
    <property type="match status" value="1"/>
</dbReference>
<evidence type="ECO:0000256" key="3">
    <source>
        <dbReference type="ARBA" id="ARBA00022723"/>
    </source>
</evidence>
<keyword evidence="7" id="KW-0963">Cytoplasm</keyword>
<keyword evidence="6 7" id="KW-0862">Zinc</keyword>
<dbReference type="PANTHER" id="PTHR46986">
    <property type="entry name" value="ENDORIBONUCLEASE YBEY, CHLOROPLASTIC"/>
    <property type="match status" value="1"/>
</dbReference>
<evidence type="ECO:0000256" key="7">
    <source>
        <dbReference type="HAMAP-Rule" id="MF_00009"/>
    </source>
</evidence>
<dbReference type="Proteomes" id="UP000885672">
    <property type="component" value="Unassembled WGS sequence"/>
</dbReference>
<feature type="binding site" evidence="7">
    <location>
        <position position="135"/>
    </location>
    <ligand>
        <name>Zn(2+)</name>
        <dbReference type="ChEBI" id="CHEBI:29105"/>
        <note>catalytic</note>
    </ligand>
</feature>
<keyword evidence="4 7" id="KW-0255">Endonuclease</keyword>
<dbReference type="Pfam" id="PF02130">
    <property type="entry name" value="YbeY"/>
    <property type="match status" value="1"/>
</dbReference>